<protein>
    <submittedName>
        <fullName evidence="4">Uncharacterized protein</fullName>
    </submittedName>
</protein>
<keyword evidence="2" id="KW-0808">Transferase</keyword>
<organism evidence="4 5">
    <name type="scientific">Acacia crassicarpa</name>
    <name type="common">northern wattle</name>
    <dbReference type="NCBI Taxonomy" id="499986"/>
    <lineage>
        <taxon>Eukaryota</taxon>
        <taxon>Viridiplantae</taxon>
        <taxon>Streptophyta</taxon>
        <taxon>Embryophyta</taxon>
        <taxon>Tracheophyta</taxon>
        <taxon>Spermatophyta</taxon>
        <taxon>Magnoliopsida</taxon>
        <taxon>eudicotyledons</taxon>
        <taxon>Gunneridae</taxon>
        <taxon>Pentapetalae</taxon>
        <taxon>rosids</taxon>
        <taxon>fabids</taxon>
        <taxon>Fabales</taxon>
        <taxon>Fabaceae</taxon>
        <taxon>Caesalpinioideae</taxon>
        <taxon>mimosoid clade</taxon>
        <taxon>Acacieae</taxon>
        <taxon>Acacia</taxon>
    </lineage>
</organism>
<proteinExistence type="inferred from homology"/>
<gene>
    <name evidence="4" type="ORF">QN277_011408</name>
</gene>
<evidence type="ECO:0000313" key="4">
    <source>
        <dbReference type="EMBL" id="KAK4279667.1"/>
    </source>
</evidence>
<reference evidence="4" key="1">
    <citation type="submission" date="2023-10" db="EMBL/GenBank/DDBJ databases">
        <title>Chromosome-level genome of the transformable northern wattle, Acacia crassicarpa.</title>
        <authorList>
            <person name="Massaro I."/>
            <person name="Sinha N.R."/>
            <person name="Poethig S."/>
            <person name="Leichty A.R."/>
        </authorList>
    </citation>
    <scope>NUCLEOTIDE SEQUENCE</scope>
    <source>
        <strain evidence="4">Acra3RX</strain>
        <tissue evidence="4">Leaf</tissue>
    </source>
</reference>
<evidence type="ECO:0000313" key="5">
    <source>
        <dbReference type="Proteomes" id="UP001293593"/>
    </source>
</evidence>
<dbReference type="PANTHER" id="PTHR31623:SF24">
    <property type="entry name" value="HXXXD-TYPE ACYL-TRANSFERASE FAMILY PROTEIN"/>
    <property type="match status" value="1"/>
</dbReference>
<dbReference type="AlphaFoldDB" id="A0AAE1MYQ1"/>
<sequence length="138" mass="15681">MEIKVTCSEIIKPSKPTSPENKTHNLSIFDVFQRNFYFPVILFYPTFTNPNNNLTHSLSEALNIFYPLAGRRNDLVSVSCNDEGALYNEATVNTTISDFLNPPNLESLNKLLPCEPHHKIIHSPPKEEESKSLPHLMI</sequence>
<comment type="similarity">
    <text evidence="1">Belongs to the plant acyltransferase family.</text>
</comment>
<comment type="caution">
    <text evidence="4">The sequence shown here is derived from an EMBL/GenBank/DDBJ whole genome shotgun (WGS) entry which is preliminary data.</text>
</comment>
<dbReference type="Proteomes" id="UP001293593">
    <property type="component" value="Unassembled WGS sequence"/>
</dbReference>
<dbReference type="Gene3D" id="3.30.559.10">
    <property type="entry name" value="Chloramphenicol acetyltransferase-like domain"/>
    <property type="match status" value="1"/>
</dbReference>
<dbReference type="Pfam" id="PF02458">
    <property type="entry name" value="Transferase"/>
    <property type="match status" value="1"/>
</dbReference>
<keyword evidence="3" id="KW-0012">Acyltransferase</keyword>
<keyword evidence="5" id="KW-1185">Reference proteome</keyword>
<dbReference type="EMBL" id="JAWXYG010000002">
    <property type="protein sequence ID" value="KAK4279667.1"/>
    <property type="molecule type" value="Genomic_DNA"/>
</dbReference>
<dbReference type="InterPro" id="IPR023213">
    <property type="entry name" value="CAT-like_dom_sf"/>
</dbReference>
<accession>A0AAE1MYQ1</accession>
<name>A0AAE1MYQ1_9FABA</name>
<evidence type="ECO:0000256" key="1">
    <source>
        <dbReference type="ARBA" id="ARBA00009861"/>
    </source>
</evidence>
<evidence type="ECO:0000256" key="3">
    <source>
        <dbReference type="ARBA" id="ARBA00023315"/>
    </source>
</evidence>
<dbReference type="PANTHER" id="PTHR31623">
    <property type="entry name" value="F21J9.9"/>
    <property type="match status" value="1"/>
</dbReference>
<dbReference type="GO" id="GO:0016746">
    <property type="term" value="F:acyltransferase activity"/>
    <property type="evidence" value="ECO:0007669"/>
    <property type="project" value="UniProtKB-KW"/>
</dbReference>
<evidence type="ECO:0000256" key="2">
    <source>
        <dbReference type="ARBA" id="ARBA00022679"/>
    </source>
</evidence>